<evidence type="ECO:0000256" key="1">
    <source>
        <dbReference type="SAM" id="Phobius"/>
    </source>
</evidence>
<dbReference type="InterPro" id="IPR029787">
    <property type="entry name" value="Nucleotide_cyclase"/>
</dbReference>
<comment type="caution">
    <text evidence="3">The sequence shown here is derived from an EMBL/GenBank/DDBJ whole genome shotgun (WGS) entry which is preliminary data.</text>
</comment>
<keyword evidence="1" id="KW-0472">Membrane</keyword>
<dbReference type="SUPFAM" id="SSF55073">
    <property type="entry name" value="Nucleotide cyclase"/>
    <property type="match status" value="1"/>
</dbReference>
<feature type="transmembrane region" description="Helical" evidence="1">
    <location>
        <begin position="75"/>
        <end position="92"/>
    </location>
</feature>
<dbReference type="PROSITE" id="PS50887">
    <property type="entry name" value="GGDEF"/>
    <property type="match status" value="1"/>
</dbReference>
<reference evidence="4" key="1">
    <citation type="submission" date="2018-12" db="EMBL/GenBank/DDBJ databases">
        <title>Bacillus chawlae sp. nov., Bacillus glennii sp. nov., and Bacillus saganii sp. nov. Isolated from the Vehicle Assembly Building at Kennedy Space Center where the Viking Spacecraft were Assembled.</title>
        <authorList>
            <person name="Seuylemezian A."/>
            <person name="Vaishampayan P."/>
        </authorList>
    </citation>
    <scope>NUCLEOTIDE SEQUENCE [LARGE SCALE GENOMIC DNA]</scope>
    <source>
        <strain evidence="4">DSM 13966</strain>
    </source>
</reference>
<dbReference type="PANTHER" id="PTHR45138:SF9">
    <property type="entry name" value="DIGUANYLATE CYCLASE DGCM-RELATED"/>
    <property type="match status" value="1"/>
</dbReference>
<feature type="domain" description="GGDEF" evidence="2">
    <location>
        <begin position="218"/>
        <end position="344"/>
    </location>
</feature>
<dbReference type="NCBIfam" id="TIGR00254">
    <property type="entry name" value="GGDEF"/>
    <property type="match status" value="1"/>
</dbReference>
<dbReference type="GO" id="GO:0043709">
    <property type="term" value="P:cell adhesion involved in single-species biofilm formation"/>
    <property type="evidence" value="ECO:0007669"/>
    <property type="project" value="TreeGrafter"/>
</dbReference>
<feature type="transmembrane region" description="Helical" evidence="1">
    <location>
        <begin position="157"/>
        <end position="175"/>
    </location>
</feature>
<dbReference type="CDD" id="cd01949">
    <property type="entry name" value="GGDEF"/>
    <property type="match status" value="1"/>
</dbReference>
<dbReference type="InterPro" id="IPR000160">
    <property type="entry name" value="GGDEF_dom"/>
</dbReference>
<dbReference type="FunFam" id="3.30.70.270:FF:000001">
    <property type="entry name" value="Diguanylate cyclase domain protein"/>
    <property type="match status" value="1"/>
</dbReference>
<accession>A0A427TQU2</accession>
<dbReference type="GO" id="GO:0005886">
    <property type="term" value="C:plasma membrane"/>
    <property type="evidence" value="ECO:0007669"/>
    <property type="project" value="TreeGrafter"/>
</dbReference>
<dbReference type="OrthoDB" id="9759607at2"/>
<organism evidence="3 4">
    <name type="scientific">Mesobacillus subterraneus</name>
    <dbReference type="NCBI Taxonomy" id="285983"/>
    <lineage>
        <taxon>Bacteria</taxon>
        <taxon>Bacillati</taxon>
        <taxon>Bacillota</taxon>
        <taxon>Bacilli</taxon>
        <taxon>Bacillales</taxon>
        <taxon>Bacillaceae</taxon>
        <taxon>Mesobacillus</taxon>
    </lineage>
</organism>
<dbReference type="InterPro" id="IPR050469">
    <property type="entry name" value="Diguanylate_Cyclase"/>
</dbReference>
<dbReference type="Pfam" id="PF00990">
    <property type="entry name" value="GGDEF"/>
    <property type="match status" value="1"/>
</dbReference>
<feature type="transmembrane region" description="Helical" evidence="1">
    <location>
        <begin position="127"/>
        <end position="145"/>
    </location>
</feature>
<name>A0A427TQU2_9BACI</name>
<dbReference type="GO" id="GO:0052621">
    <property type="term" value="F:diguanylate cyclase activity"/>
    <property type="evidence" value="ECO:0007669"/>
    <property type="project" value="TreeGrafter"/>
</dbReference>
<evidence type="ECO:0000313" key="3">
    <source>
        <dbReference type="EMBL" id="RSD26767.1"/>
    </source>
</evidence>
<sequence>MRRMFHKFDTIAELKRSVYMWLLPIITVALIINSFLNNQSLFDTMINSTLIFWFSVSWVLAFLNRGIIFGEYSNLLLVSFYHVLTLLDVVHNDLATTGGSLGDFIVWMPLIIMFFFLVLGTKRGMYYSIFIFLITITIAVIYSGQLPPESIDSLTQFHAANIVYILVLFYAQNMFRAFTERDFFKKHAYIDSLTRVANRHQIDVWLEEKLQDAEEEGKRFSIVFFDIDHFKKVNDVYGHKIGDCVLKELSAVVSGNLADGDLFGRWGGEEFILISGSTGEQALDKAERFRSMVENHCFKGAGSLTASFGVTDYQKGDNIDSLLNRADEGLYHSKNTGRNKVTMN</sequence>
<feature type="transmembrane region" description="Helical" evidence="1">
    <location>
        <begin position="104"/>
        <end position="120"/>
    </location>
</feature>
<dbReference type="SMART" id="SM00267">
    <property type="entry name" value="GGDEF"/>
    <property type="match status" value="1"/>
</dbReference>
<protein>
    <submittedName>
        <fullName evidence="3">GGDEF domain-containing protein</fullName>
    </submittedName>
</protein>
<dbReference type="Proteomes" id="UP000279911">
    <property type="component" value="Unassembled WGS sequence"/>
</dbReference>
<dbReference type="PANTHER" id="PTHR45138">
    <property type="entry name" value="REGULATORY COMPONENTS OF SENSORY TRANSDUCTION SYSTEM"/>
    <property type="match status" value="1"/>
</dbReference>
<dbReference type="Gene3D" id="3.30.70.270">
    <property type="match status" value="1"/>
</dbReference>
<gene>
    <name evidence="3" type="ORF">EJA10_12970</name>
</gene>
<evidence type="ECO:0000313" key="4">
    <source>
        <dbReference type="Proteomes" id="UP000279911"/>
    </source>
</evidence>
<proteinExistence type="predicted"/>
<feature type="transmembrane region" description="Helical" evidence="1">
    <location>
        <begin position="44"/>
        <end position="63"/>
    </location>
</feature>
<dbReference type="InterPro" id="IPR043128">
    <property type="entry name" value="Rev_trsase/Diguanyl_cyclase"/>
</dbReference>
<evidence type="ECO:0000259" key="2">
    <source>
        <dbReference type="PROSITE" id="PS50887"/>
    </source>
</evidence>
<dbReference type="GO" id="GO:1902201">
    <property type="term" value="P:negative regulation of bacterial-type flagellum-dependent cell motility"/>
    <property type="evidence" value="ECO:0007669"/>
    <property type="project" value="TreeGrafter"/>
</dbReference>
<keyword evidence="1" id="KW-0812">Transmembrane</keyword>
<keyword evidence="1" id="KW-1133">Transmembrane helix</keyword>
<dbReference type="EMBL" id="RSFW01000014">
    <property type="protein sequence ID" value="RSD26767.1"/>
    <property type="molecule type" value="Genomic_DNA"/>
</dbReference>
<dbReference type="AlphaFoldDB" id="A0A427TQU2"/>
<feature type="transmembrane region" description="Helical" evidence="1">
    <location>
        <begin position="21"/>
        <end position="38"/>
    </location>
</feature>